<dbReference type="AlphaFoldDB" id="A0A1C6I982"/>
<dbReference type="EMBL" id="FMHG01000001">
    <property type="protein sequence ID" value="SCJ66083.1"/>
    <property type="molecule type" value="Genomic_DNA"/>
</dbReference>
<organism evidence="1">
    <name type="scientific">uncultured Anaerotruncus sp</name>
    <dbReference type="NCBI Taxonomy" id="905011"/>
    <lineage>
        <taxon>Bacteria</taxon>
        <taxon>Bacillati</taxon>
        <taxon>Bacillota</taxon>
        <taxon>Clostridia</taxon>
        <taxon>Eubacteriales</taxon>
        <taxon>Oscillospiraceae</taxon>
        <taxon>Anaerotruncus</taxon>
        <taxon>environmental samples</taxon>
    </lineage>
</organism>
<accession>A0A1C6I982</accession>
<reference evidence="1" key="1">
    <citation type="submission" date="2015-09" db="EMBL/GenBank/DDBJ databases">
        <authorList>
            <consortium name="Pathogen Informatics"/>
        </authorList>
    </citation>
    <scope>NUCLEOTIDE SEQUENCE</scope>
    <source>
        <strain evidence="1">2789STDY5834896</strain>
    </source>
</reference>
<dbReference type="Pfam" id="PF06152">
    <property type="entry name" value="Phage_min_cap2"/>
    <property type="match status" value="1"/>
</dbReference>
<dbReference type="GO" id="GO:0005198">
    <property type="term" value="F:structural molecule activity"/>
    <property type="evidence" value="ECO:0007669"/>
    <property type="project" value="InterPro"/>
</dbReference>
<dbReference type="InterPro" id="IPR009319">
    <property type="entry name" value="Phage_A118_VSP1"/>
</dbReference>
<protein>
    <submittedName>
        <fullName evidence="1">Phage minor capsid protein 2</fullName>
    </submittedName>
</protein>
<name>A0A1C6I982_9FIRM</name>
<proteinExistence type="predicted"/>
<gene>
    <name evidence="1" type="ORF">SAMEA3545359_01305</name>
</gene>
<sequence>MLTPDQVQALGDAAEQITRPIVEYLLRDIARRVSQAGQLTSTAAYQEWRLQQLGMSRQQIDRRLQKLLKVNQEELRELLTQSAEVGYNFDIRHLPGEAIPFAANGALQQRVQAAVQMAQDDLANMVQTLGMVDPAGRTLPLQQVYRETCDQAFQRVVIGGVDYNTAIRQACKNLAAYGVRTIDYESGVSTRLEAAVRRNVLGGIGLMQEEISQYNHDKLGANGWEISAHADSAPDHAPIQGKQYTDAAYTALNNSLRRRIGTLNCGHMAYPIILGISQPLHSAAELREMEDQNQKGVSYEGRHYTLYEATQQQRKLERSIRLQKNRILVAEGSGDDETLLTAQIRLRRVEEEYRRYSKAVGLKTQNERNWVAGYGRKQAAQKTAAVNRQYKQHIRDIGAEDTAPKSLADYYNAKYNGDRDIVLLQRYDSAVQAGRVSPLASFSNYIQQYDLIETELVGLQLPDGQKITAQSAHFLERVLGTGDDPKTGRSRPGVSVAEIKEALLHPEDILPPAVHTDGRSSVRYRGKSCQVSVNPDTGMLIQVNPIKPRGGK</sequence>
<evidence type="ECO:0000313" key="1">
    <source>
        <dbReference type="EMBL" id="SCJ66083.1"/>
    </source>
</evidence>